<evidence type="ECO:0000313" key="2">
    <source>
        <dbReference type="EMBL" id="CAL1716383.1"/>
    </source>
</evidence>
<gene>
    <name evidence="2" type="ORF">GFSPODELE1_LOCUS10728</name>
</gene>
<feature type="compositionally biased region" description="Basic and acidic residues" evidence="1">
    <location>
        <begin position="152"/>
        <end position="161"/>
    </location>
</feature>
<proteinExistence type="predicted"/>
<sequence>MPATGIRVNLLKDSECHSLLTAIQSTNEARLREVLADFVFSDNALAPAISRALFEALVTTRENQGNVEAGGSNISQKRQLIARWEVCARCGVEYDAGEEHEEDECNYHSGELIVNEEEFVDWDEDCHGPMNTKQNRKDFPENFIWTCCDEDGRSDGCESGEHQAGGRKAKRKRTE</sequence>
<dbReference type="EMBL" id="OZ037952">
    <property type="protein sequence ID" value="CAL1716383.1"/>
    <property type="molecule type" value="Genomic_DNA"/>
</dbReference>
<evidence type="ECO:0000313" key="3">
    <source>
        <dbReference type="Proteomes" id="UP001497453"/>
    </source>
</evidence>
<name>A0ABP1EAM3_9APHY</name>
<dbReference type="Proteomes" id="UP001497453">
    <property type="component" value="Chromosome 9"/>
</dbReference>
<keyword evidence="3" id="KW-1185">Reference proteome</keyword>
<evidence type="ECO:0000256" key="1">
    <source>
        <dbReference type="SAM" id="MobiDB-lite"/>
    </source>
</evidence>
<feature type="compositionally biased region" description="Basic residues" evidence="1">
    <location>
        <begin position="165"/>
        <end position="175"/>
    </location>
</feature>
<protein>
    <submittedName>
        <fullName evidence="2">Uncharacterized protein</fullName>
    </submittedName>
</protein>
<dbReference type="PANTHER" id="PTHR38167">
    <property type="entry name" value="C2H2-TYPE DOMAIN-CONTAINING PROTEIN"/>
    <property type="match status" value="1"/>
</dbReference>
<reference evidence="3" key="1">
    <citation type="submission" date="2024-04" db="EMBL/GenBank/DDBJ databases">
        <authorList>
            <person name="Shaw F."/>
            <person name="Minotto A."/>
        </authorList>
    </citation>
    <scope>NUCLEOTIDE SEQUENCE [LARGE SCALE GENOMIC DNA]</scope>
</reference>
<dbReference type="PANTHER" id="PTHR38167:SF1">
    <property type="entry name" value="C2H2-TYPE DOMAIN-CONTAINING PROTEIN"/>
    <property type="match status" value="1"/>
</dbReference>
<feature type="region of interest" description="Disordered" evidence="1">
    <location>
        <begin position="152"/>
        <end position="175"/>
    </location>
</feature>
<accession>A0ABP1EAM3</accession>
<organism evidence="2 3">
    <name type="scientific">Somion occarium</name>
    <dbReference type="NCBI Taxonomy" id="3059160"/>
    <lineage>
        <taxon>Eukaryota</taxon>
        <taxon>Fungi</taxon>
        <taxon>Dikarya</taxon>
        <taxon>Basidiomycota</taxon>
        <taxon>Agaricomycotina</taxon>
        <taxon>Agaricomycetes</taxon>
        <taxon>Polyporales</taxon>
        <taxon>Cerrenaceae</taxon>
        <taxon>Somion</taxon>
    </lineage>
</organism>